<dbReference type="InterPro" id="IPR052058">
    <property type="entry name" value="Alcohol_O-acetyltransferase"/>
</dbReference>
<protein>
    <recommendedName>
        <fullName evidence="3">Alcohol acetyltransferase</fullName>
    </recommendedName>
</protein>
<dbReference type="PANTHER" id="PTHR28037:SF1">
    <property type="entry name" value="ALCOHOL O-ACETYLTRANSFERASE 1-RELATED"/>
    <property type="match status" value="1"/>
</dbReference>
<reference evidence="1" key="1">
    <citation type="submission" date="2021-03" db="EMBL/GenBank/DDBJ databases">
        <title>Alkalibacter marinus sp. nov., isolated from tidal flat sediment.</title>
        <authorList>
            <person name="Namirimu T."/>
            <person name="Yang J.-A."/>
            <person name="Yang S.-H."/>
            <person name="Kim Y.-J."/>
            <person name="Kwon K.K."/>
        </authorList>
    </citation>
    <scope>NUCLEOTIDE SEQUENCE</scope>
    <source>
        <strain evidence="1">ES005</strain>
    </source>
</reference>
<dbReference type="KEGG" id="alka:J0B03_06735"/>
<proteinExistence type="predicted"/>
<dbReference type="SUPFAM" id="SSF52777">
    <property type="entry name" value="CoA-dependent acyltransferases"/>
    <property type="match status" value="1"/>
</dbReference>
<dbReference type="RefSeq" id="WP_207298876.1">
    <property type="nucleotide sequence ID" value="NZ_CP071444.1"/>
</dbReference>
<accession>A0A975AGH3</accession>
<keyword evidence="2" id="KW-1185">Reference proteome</keyword>
<dbReference type="Proteomes" id="UP000663499">
    <property type="component" value="Chromosome"/>
</dbReference>
<evidence type="ECO:0008006" key="3">
    <source>
        <dbReference type="Google" id="ProtNLM"/>
    </source>
</evidence>
<dbReference type="AlphaFoldDB" id="A0A975AGH3"/>
<gene>
    <name evidence="1" type="ORF">J0B03_06735</name>
</gene>
<dbReference type="EMBL" id="CP071444">
    <property type="protein sequence ID" value="QSX07534.1"/>
    <property type="molecule type" value="Genomic_DNA"/>
</dbReference>
<dbReference type="PANTHER" id="PTHR28037">
    <property type="entry name" value="ALCOHOL O-ACETYLTRANSFERASE 1-RELATED"/>
    <property type="match status" value="1"/>
</dbReference>
<organism evidence="1 2">
    <name type="scientific">Alkalibacter rhizosphaerae</name>
    <dbReference type="NCBI Taxonomy" id="2815577"/>
    <lineage>
        <taxon>Bacteria</taxon>
        <taxon>Bacillati</taxon>
        <taxon>Bacillota</taxon>
        <taxon>Clostridia</taxon>
        <taxon>Eubacteriales</taxon>
        <taxon>Eubacteriaceae</taxon>
        <taxon>Alkalibacter</taxon>
    </lineage>
</organism>
<name>A0A975AGH3_9FIRM</name>
<evidence type="ECO:0000313" key="2">
    <source>
        <dbReference type="Proteomes" id="UP000663499"/>
    </source>
</evidence>
<sequence length="421" mass="49226">MNKKWFRLDNIGRLYASIANYRDTTMFRLSAVFKEEVDPAILGAALQNVMPRFPYFATHVKRGIFWYYIEENTEIPVPTEERYFPCMHYQVKKKGNFPFRVLYYKRRLSVEFTHIITDGTGGLIFLQTLIREYVRLMKKETATNEELQRPGKDVLADEVEDSFSKYYKKGYPASKKGGKAFHLPYKLLPKGVFHVVTGTVELADIKRLSKEKGVTITEFLIGVYFKTILDRIEKKGYKKRPVVLNVPANLRLLYPSKTMRNFFAPITPMLDPRLGTYSFDEILRYVKNFMEMQVDKKYMDQIISRNVKNERHWILRTFPVFIKDLIMPWIYHFYGERGYTSGFSNVGLVSLGEELEKEVESVHVYPAPSSGNIIKVTCVGFKGKIHITFGKLTLEKELEREFFRNLVEMGMEVMIETNLEG</sequence>
<evidence type="ECO:0000313" key="1">
    <source>
        <dbReference type="EMBL" id="QSX07534.1"/>
    </source>
</evidence>